<accession>A0ABZ2YL18</accession>
<dbReference type="EMBL" id="CP149822">
    <property type="protein sequence ID" value="WZN40416.1"/>
    <property type="molecule type" value="Genomic_DNA"/>
</dbReference>
<evidence type="ECO:0000313" key="1">
    <source>
        <dbReference type="EMBL" id="WZN40416.1"/>
    </source>
</evidence>
<gene>
    <name evidence="1" type="ORF">WJU16_20830</name>
</gene>
<evidence type="ECO:0000313" key="2">
    <source>
        <dbReference type="Proteomes" id="UP001485459"/>
    </source>
</evidence>
<name>A0ABZ2YL18_9BACT</name>
<organism evidence="1 2">
    <name type="scientific">Chitinophaga pollutisoli</name>
    <dbReference type="NCBI Taxonomy" id="3133966"/>
    <lineage>
        <taxon>Bacteria</taxon>
        <taxon>Pseudomonadati</taxon>
        <taxon>Bacteroidota</taxon>
        <taxon>Chitinophagia</taxon>
        <taxon>Chitinophagales</taxon>
        <taxon>Chitinophagaceae</taxon>
        <taxon>Chitinophaga</taxon>
    </lineage>
</organism>
<dbReference type="RefSeq" id="WP_341835339.1">
    <property type="nucleotide sequence ID" value="NZ_CP149822.1"/>
</dbReference>
<reference evidence="2" key="1">
    <citation type="submission" date="2024-03" db="EMBL/GenBank/DDBJ databases">
        <title>Chitinophaga horti sp. nov., isolated from garden soil.</title>
        <authorList>
            <person name="Lee D.S."/>
            <person name="Han D.M."/>
            <person name="Baek J.H."/>
            <person name="Choi D.G."/>
            <person name="Jeon J.H."/>
            <person name="Jeon C.O."/>
        </authorList>
    </citation>
    <scope>NUCLEOTIDE SEQUENCE [LARGE SCALE GENOMIC DNA]</scope>
    <source>
        <strain evidence="2">GPA1</strain>
    </source>
</reference>
<dbReference type="Proteomes" id="UP001485459">
    <property type="component" value="Chromosome"/>
</dbReference>
<protein>
    <submittedName>
        <fullName evidence="1">Uncharacterized protein</fullName>
    </submittedName>
</protein>
<keyword evidence="2" id="KW-1185">Reference proteome</keyword>
<sequence>MTGTLYQIVTLAAFGNAFLKSRIRNPDLSANLSFQYCNRVTFKILEAPILFMSKREKVVAANPGDWYRFLQDGGCQKLRLHYSPSKEQLPMKDYKTAGFIGGGGTWIIEAVYLNYSEAWTGKWEVTQEDHPNKKAWSVSYMRIPNQFKTQDLQIPQQQAKDALEEALFNIETFAFEKNEEGFGKIFRKARLTLSSDTPEQAYYNQHLIPNDYFSLTARQLLYAAGSAWVFGGMGSWNDLGFDTEAANETYEALTERLYHSVNQAVLCAVNSY</sequence>
<proteinExistence type="predicted"/>